<dbReference type="InterPro" id="IPR045252">
    <property type="entry name" value="LPCAT1-like"/>
</dbReference>
<dbReference type="InterPro" id="IPR018247">
    <property type="entry name" value="EF_Hand_1_Ca_BS"/>
</dbReference>
<dbReference type="Pfam" id="PF13499">
    <property type="entry name" value="EF-hand_7"/>
    <property type="match status" value="1"/>
</dbReference>
<reference evidence="17" key="1">
    <citation type="submission" date="2021-08" db="EMBL/GenBank/DDBJ databases">
        <title>WGS assembly of Ceratopteris richardii.</title>
        <authorList>
            <person name="Marchant D.B."/>
            <person name="Chen G."/>
            <person name="Jenkins J."/>
            <person name="Shu S."/>
            <person name="Leebens-Mack J."/>
            <person name="Grimwood J."/>
            <person name="Schmutz J."/>
            <person name="Soltis P."/>
            <person name="Soltis D."/>
            <person name="Chen Z.-H."/>
        </authorList>
    </citation>
    <scope>NUCLEOTIDE SEQUENCE</scope>
    <source>
        <strain evidence="17">Whitten #5841</strain>
        <tissue evidence="17">Leaf</tissue>
    </source>
</reference>
<comment type="subcellular location">
    <subcellularLocation>
        <location evidence="1">Membrane</location>
    </subcellularLocation>
</comment>
<evidence type="ECO:0000256" key="11">
    <source>
        <dbReference type="ARBA" id="ARBA00023209"/>
    </source>
</evidence>
<proteinExistence type="inferred from homology"/>
<keyword evidence="5" id="KW-0808">Transferase</keyword>
<dbReference type="InterPro" id="IPR002048">
    <property type="entry name" value="EF_hand_dom"/>
</dbReference>
<feature type="transmembrane region" description="Helical" evidence="15">
    <location>
        <begin position="186"/>
        <end position="207"/>
    </location>
</feature>
<evidence type="ECO:0000256" key="15">
    <source>
        <dbReference type="SAM" id="Phobius"/>
    </source>
</evidence>
<dbReference type="InterPro" id="IPR002123">
    <property type="entry name" value="Plipid/glycerol_acylTrfase"/>
</dbReference>
<gene>
    <name evidence="17" type="ORF">KP509_07G063300</name>
</gene>
<evidence type="ECO:0000256" key="8">
    <source>
        <dbReference type="ARBA" id="ARBA00022989"/>
    </source>
</evidence>
<dbReference type="SUPFAM" id="SSF47473">
    <property type="entry name" value="EF-hand"/>
    <property type="match status" value="1"/>
</dbReference>
<keyword evidence="10 15" id="KW-0472">Membrane</keyword>
<evidence type="ECO:0000256" key="7">
    <source>
        <dbReference type="ARBA" id="ARBA00022837"/>
    </source>
</evidence>
<feature type="compositionally biased region" description="Acidic residues" evidence="14">
    <location>
        <begin position="54"/>
        <end position="63"/>
    </location>
</feature>
<evidence type="ECO:0000256" key="10">
    <source>
        <dbReference type="ARBA" id="ARBA00023136"/>
    </source>
</evidence>
<feature type="region of interest" description="Disordered" evidence="14">
    <location>
        <begin position="54"/>
        <end position="76"/>
    </location>
</feature>
<dbReference type="GO" id="GO:0008654">
    <property type="term" value="P:phospholipid biosynthetic process"/>
    <property type="evidence" value="ECO:0007669"/>
    <property type="project" value="UniProtKB-KW"/>
</dbReference>
<dbReference type="Proteomes" id="UP000825935">
    <property type="component" value="Chromosome 7"/>
</dbReference>
<keyword evidence="7" id="KW-0106">Calcium</keyword>
<keyword evidence="11" id="KW-0594">Phospholipid biosynthesis</keyword>
<dbReference type="PROSITE" id="PS50222">
    <property type="entry name" value="EF_HAND_2"/>
    <property type="match status" value="2"/>
</dbReference>
<keyword evidence="13" id="KW-0012">Acyltransferase</keyword>
<dbReference type="SUPFAM" id="SSF69593">
    <property type="entry name" value="Glycerol-3-phosphate (1)-acyltransferase"/>
    <property type="match status" value="1"/>
</dbReference>
<dbReference type="OMA" id="FLYHKSE"/>
<comment type="pathway">
    <text evidence="2">Lipid metabolism; phospholipid metabolism.</text>
</comment>
<keyword evidence="12" id="KW-1208">Phospholipid metabolism</keyword>
<evidence type="ECO:0000256" key="13">
    <source>
        <dbReference type="ARBA" id="ARBA00023315"/>
    </source>
</evidence>
<dbReference type="AlphaFoldDB" id="A0A8T2ULY4"/>
<name>A0A8T2ULY4_CERRI</name>
<dbReference type="GO" id="GO:0071618">
    <property type="term" value="F:lysophosphatidylethanolamine acyltransferase activity"/>
    <property type="evidence" value="ECO:0007669"/>
    <property type="project" value="TreeGrafter"/>
</dbReference>
<dbReference type="OrthoDB" id="272512at2759"/>
<dbReference type="SMART" id="SM00563">
    <property type="entry name" value="PlsC"/>
    <property type="match status" value="1"/>
</dbReference>
<dbReference type="Pfam" id="PF01553">
    <property type="entry name" value="Acyltransferase"/>
    <property type="match status" value="1"/>
</dbReference>
<evidence type="ECO:0000256" key="2">
    <source>
        <dbReference type="ARBA" id="ARBA00005074"/>
    </source>
</evidence>
<protein>
    <recommendedName>
        <fullName evidence="16">EF-hand domain-containing protein</fullName>
    </recommendedName>
</protein>
<accession>A0A8T2ULY4</accession>
<dbReference type="PANTHER" id="PTHR23063">
    <property type="entry name" value="PHOSPHOLIPID ACYLTRANSFERASE"/>
    <property type="match status" value="1"/>
</dbReference>
<evidence type="ECO:0000256" key="4">
    <source>
        <dbReference type="ARBA" id="ARBA00022516"/>
    </source>
</evidence>
<evidence type="ECO:0000256" key="6">
    <source>
        <dbReference type="ARBA" id="ARBA00022692"/>
    </source>
</evidence>
<dbReference type="GO" id="GO:0008374">
    <property type="term" value="F:O-acyltransferase activity"/>
    <property type="evidence" value="ECO:0007669"/>
    <property type="project" value="InterPro"/>
</dbReference>
<evidence type="ECO:0000256" key="14">
    <source>
        <dbReference type="SAM" id="MobiDB-lite"/>
    </source>
</evidence>
<feature type="domain" description="EF-hand" evidence="16">
    <location>
        <begin position="541"/>
        <end position="576"/>
    </location>
</feature>
<dbReference type="InterPro" id="IPR011992">
    <property type="entry name" value="EF-hand-dom_pair"/>
</dbReference>
<feature type="domain" description="EF-hand" evidence="16">
    <location>
        <begin position="436"/>
        <end position="471"/>
    </location>
</feature>
<evidence type="ECO:0000259" key="16">
    <source>
        <dbReference type="PROSITE" id="PS50222"/>
    </source>
</evidence>
<evidence type="ECO:0000256" key="9">
    <source>
        <dbReference type="ARBA" id="ARBA00023098"/>
    </source>
</evidence>
<keyword evidence="6 15" id="KW-0812">Transmembrane</keyword>
<keyword evidence="9" id="KW-0443">Lipid metabolism</keyword>
<evidence type="ECO:0000313" key="18">
    <source>
        <dbReference type="Proteomes" id="UP000825935"/>
    </source>
</evidence>
<evidence type="ECO:0000256" key="12">
    <source>
        <dbReference type="ARBA" id="ARBA00023264"/>
    </source>
</evidence>
<feature type="transmembrane region" description="Helical" evidence="15">
    <location>
        <begin position="142"/>
        <end position="166"/>
    </location>
</feature>
<sequence length="586" mass="66579">MGLLRRPLIDMPVETDCHTPLLPKQDESVPNALLVDNHTTVNGKVDIVLDIAPEDDSENEIEDSNGTQVEDSSSFDEDAEIDEDKREINASVGSVTPIQTDELRGLYSFLGVQPPLGPPPTIDPFRNHTEVMDSVYEWIKAIVCFPLVIVRLLLIIIITGGGILIAKLLLLGWDEKVVPMPKWRRKIVYITRILARLVLFCCGYHWIRRVGKPVKREVAPVVVSNHISFIDPIFFFFELFPSFVSSAAHSELPGIGMIIKPMQVINVERSSAESKKYALKEIKNRAMSNEFPHVMVFPEGTTTNGKALIFFQLGAFMPGLPVQPVVLRYPYVHFDNSWGRTSILKLVWRMLSQLHNFMEVEYLPVIYPTSREKDHPALFAKKVKRVMAKALNVPSTSHSYSDLILSTKLKEPKNDDFASYMVEMAKMEKLFHITTRESAVLLEKFQALDTNCSGRLTESQFLDALDLPKTTISQQIFGFFNKEDEGSISFREFLAGSAFILKHPSFGMMCKVSFEFCDFRKQGFLSRVEIERSLRLVFPELTSTQVQKFEKKLDVDGDGIINWDDFRDFLHKYPELLALFLPSSSG</sequence>
<dbReference type="CDD" id="cd07991">
    <property type="entry name" value="LPLAT_LPCAT1-like"/>
    <property type="match status" value="1"/>
</dbReference>
<comment type="similarity">
    <text evidence="3">Belongs to the 1-acyl-sn-glycerol-3-phosphate acyltransferase family.</text>
</comment>
<dbReference type="PROSITE" id="PS00018">
    <property type="entry name" value="EF_HAND_1"/>
    <property type="match status" value="1"/>
</dbReference>
<keyword evidence="18" id="KW-1185">Reference proteome</keyword>
<keyword evidence="8 15" id="KW-1133">Transmembrane helix</keyword>
<evidence type="ECO:0000256" key="1">
    <source>
        <dbReference type="ARBA" id="ARBA00004370"/>
    </source>
</evidence>
<dbReference type="GO" id="GO:0005509">
    <property type="term" value="F:calcium ion binding"/>
    <property type="evidence" value="ECO:0007669"/>
    <property type="project" value="InterPro"/>
</dbReference>
<organism evidence="17 18">
    <name type="scientific">Ceratopteris richardii</name>
    <name type="common">Triangle waterfern</name>
    <dbReference type="NCBI Taxonomy" id="49495"/>
    <lineage>
        <taxon>Eukaryota</taxon>
        <taxon>Viridiplantae</taxon>
        <taxon>Streptophyta</taxon>
        <taxon>Embryophyta</taxon>
        <taxon>Tracheophyta</taxon>
        <taxon>Polypodiopsida</taxon>
        <taxon>Polypodiidae</taxon>
        <taxon>Polypodiales</taxon>
        <taxon>Pteridineae</taxon>
        <taxon>Pteridaceae</taxon>
        <taxon>Parkerioideae</taxon>
        <taxon>Ceratopteris</taxon>
    </lineage>
</organism>
<evidence type="ECO:0000256" key="3">
    <source>
        <dbReference type="ARBA" id="ARBA00008655"/>
    </source>
</evidence>
<evidence type="ECO:0000256" key="5">
    <source>
        <dbReference type="ARBA" id="ARBA00022679"/>
    </source>
</evidence>
<evidence type="ECO:0000313" key="17">
    <source>
        <dbReference type="EMBL" id="KAH7433309.1"/>
    </source>
</evidence>
<dbReference type="EMBL" id="CM035412">
    <property type="protein sequence ID" value="KAH7433309.1"/>
    <property type="molecule type" value="Genomic_DNA"/>
</dbReference>
<dbReference type="GO" id="GO:0016020">
    <property type="term" value="C:membrane"/>
    <property type="evidence" value="ECO:0007669"/>
    <property type="project" value="UniProtKB-SubCell"/>
</dbReference>
<dbReference type="PANTHER" id="PTHR23063:SF52">
    <property type="entry name" value="LYSOPHOSPHATIDYLCHOLINE ACYLTRANSFERASE"/>
    <property type="match status" value="1"/>
</dbReference>
<dbReference type="Gene3D" id="1.10.238.10">
    <property type="entry name" value="EF-hand"/>
    <property type="match status" value="1"/>
</dbReference>
<comment type="caution">
    <text evidence="17">The sequence shown here is derived from an EMBL/GenBank/DDBJ whole genome shotgun (WGS) entry which is preliminary data.</text>
</comment>
<keyword evidence="4" id="KW-0444">Lipid biosynthesis</keyword>